<proteinExistence type="predicted"/>
<protein>
    <submittedName>
        <fullName evidence="1">Uncharacterized protein</fullName>
    </submittedName>
</protein>
<accession>A0A8X7CMC8</accession>
<comment type="caution">
    <text evidence="1">The sequence shown here is derived from an EMBL/GenBank/DDBJ whole genome shotgun (WGS) entry which is preliminary data.</text>
</comment>
<sequence length="86" mass="9541">MDFSNSSDILLPALLLISNNRREGLRSPSCIPEISPRKCCSSVSAYCEQSLVRRAARTALLLEGLKLYLQLFPTLLAVTQKPYGEI</sequence>
<name>A0A8X7CMC8_9ARAC</name>
<dbReference type="EMBL" id="BMAV01019806">
    <property type="protein sequence ID" value="GFY73056.1"/>
    <property type="molecule type" value="Genomic_DNA"/>
</dbReference>
<dbReference type="AlphaFoldDB" id="A0A8X7CMC8"/>
<reference evidence="1" key="1">
    <citation type="submission" date="2020-08" db="EMBL/GenBank/DDBJ databases">
        <title>Multicomponent nature underlies the extraordinary mechanical properties of spider dragline silk.</title>
        <authorList>
            <person name="Kono N."/>
            <person name="Nakamura H."/>
            <person name="Mori M."/>
            <person name="Yoshida Y."/>
            <person name="Ohtoshi R."/>
            <person name="Malay A.D."/>
            <person name="Moran D.A.P."/>
            <person name="Tomita M."/>
            <person name="Numata K."/>
            <person name="Arakawa K."/>
        </authorList>
    </citation>
    <scope>NUCLEOTIDE SEQUENCE</scope>
</reference>
<gene>
    <name evidence="1" type="ORF">TNIN_105931</name>
</gene>
<evidence type="ECO:0000313" key="1">
    <source>
        <dbReference type="EMBL" id="GFY73056.1"/>
    </source>
</evidence>
<organism evidence="1 2">
    <name type="scientific">Trichonephila inaurata madagascariensis</name>
    <dbReference type="NCBI Taxonomy" id="2747483"/>
    <lineage>
        <taxon>Eukaryota</taxon>
        <taxon>Metazoa</taxon>
        <taxon>Ecdysozoa</taxon>
        <taxon>Arthropoda</taxon>
        <taxon>Chelicerata</taxon>
        <taxon>Arachnida</taxon>
        <taxon>Araneae</taxon>
        <taxon>Araneomorphae</taxon>
        <taxon>Entelegynae</taxon>
        <taxon>Araneoidea</taxon>
        <taxon>Nephilidae</taxon>
        <taxon>Trichonephila</taxon>
        <taxon>Trichonephila inaurata</taxon>
    </lineage>
</organism>
<keyword evidence="2" id="KW-1185">Reference proteome</keyword>
<evidence type="ECO:0000313" key="2">
    <source>
        <dbReference type="Proteomes" id="UP000886998"/>
    </source>
</evidence>
<dbReference type="Proteomes" id="UP000886998">
    <property type="component" value="Unassembled WGS sequence"/>
</dbReference>